<evidence type="ECO:0000313" key="2">
    <source>
        <dbReference type="Proteomes" id="UP000798662"/>
    </source>
</evidence>
<name>A0ACC3CHG1_PYRYE</name>
<protein>
    <submittedName>
        <fullName evidence="1">Uncharacterized protein</fullName>
    </submittedName>
</protein>
<reference evidence="1" key="1">
    <citation type="submission" date="2019-11" db="EMBL/GenBank/DDBJ databases">
        <title>Nori genome reveals adaptations in red seaweeds to the harsh intertidal environment.</title>
        <authorList>
            <person name="Wang D."/>
            <person name="Mao Y."/>
        </authorList>
    </citation>
    <scope>NUCLEOTIDE SEQUENCE</scope>
    <source>
        <tissue evidence="1">Gametophyte</tissue>
    </source>
</reference>
<accession>A0ACC3CHG1</accession>
<organism evidence="1 2">
    <name type="scientific">Pyropia yezoensis</name>
    <name type="common">Susabi-nori</name>
    <name type="synonym">Porphyra yezoensis</name>
    <dbReference type="NCBI Taxonomy" id="2788"/>
    <lineage>
        <taxon>Eukaryota</taxon>
        <taxon>Rhodophyta</taxon>
        <taxon>Bangiophyceae</taxon>
        <taxon>Bangiales</taxon>
        <taxon>Bangiaceae</taxon>
        <taxon>Pyropia</taxon>
    </lineage>
</organism>
<proteinExistence type="predicted"/>
<gene>
    <name evidence="1" type="ORF">I4F81_011852</name>
</gene>
<evidence type="ECO:0000313" key="1">
    <source>
        <dbReference type="EMBL" id="KAK1869375.1"/>
    </source>
</evidence>
<dbReference type="Proteomes" id="UP000798662">
    <property type="component" value="Chromosome 3"/>
</dbReference>
<keyword evidence="2" id="KW-1185">Reference proteome</keyword>
<comment type="caution">
    <text evidence="1">The sequence shown here is derived from an EMBL/GenBank/DDBJ whole genome shotgun (WGS) entry which is preliminary data.</text>
</comment>
<sequence length="949" mass="98058">MVNSSLLVALPLLLFAASHGLVSYSEFRSVGGSSSVGGRAGGGATPTDPNGNLNSGGVPSVPPPVVSAPATGLGPDGNHTNLNLTIVVPVAPPVPTPEGVLPYGPDTGGADHYAHAKAPLLGPQLDEDGDGKAMVALTSGNSHTHLIKDGKAGQITRYTWSSLSAATPPAVTGELKSGPSVIQEFPVGRTPVRLEVEDNGGNVAHADFQVEVITPVQSGAYCYYYKGVTKDAGLPLDPRSGPRPVHAAPTSAMDFSTSTAFPPEGVGAAGSAFAQRCVFALKVAATGPQSFAVGGAGAFNMVLDNEFLTMAAAEPSTVTLAAGNHPVQVLYFGTANPKWVLTLNGKPIPAGAAQWDMRTVVPVVKGLSPAQGSKQGGTTVVIKGVNFYSSAYTVTFGPHKATRVIRTSPKELTVASPPVPEQPVTLPVTVSSVYGGASNSMPFTYDGNAAPVQYQPKQVTQGGPDKPYDSSLGSAIALGPDGRLYIGKQGQVHVLTISRAYDVTAACKSTGIDPKRHVLSLAFNPAEVSVKLYAALSVIYYNERAKLPKTEWNNGMVSLLEPDATCISVTKDLISGLPVSDHDHAVGALTFDQRGRLRMSVGSFTNMGSNSALVKGTGIGGLDEAPLSAALLVAPINEPGFDGAITWACDRKDPSKCKQSGGFSVKVFASGVRNCFGMVLHTNGFYYATDNGPNNSDEYGKRSTSCTTDADDKGWGDKLLKVTDGANQYFGHPNRARGQTDPRQCVAYKRGGPLGTGVTREAYDFTVPPSHNGVVEIMSNIHADAKHSIIELQSAGKTDSSSLVSLNAAGDVTSVTPLTEGGLLGVANAHGAILMTNYFKNTLSVLVPQYSRPSAAAMPFLIAVYPYRGRAAGGNTVTIGGHNFGASPTATFGGAPCTNVRGVAPDGTSFVCTTPAGKAGAMVKVEVTAAAGRVSPVSPGKGDFWYMEV</sequence>
<dbReference type="EMBL" id="CM020620">
    <property type="protein sequence ID" value="KAK1869375.1"/>
    <property type="molecule type" value="Genomic_DNA"/>
</dbReference>